<dbReference type="Proteomes" id="UP000598467">
    <property type="component" value="Unassembled WGS sequence"/>
</dbReference>
<dbReference type="PANTHER" id="PTHR47894:SF4">
    <property type="entry name" value="HTH-TYPE TRANSCRIPTIONAL REGULATOR GADX"/>
    <property type="match status" value="1"/>
</dbReference>
<dbReference type="PROSITE" id="PS01124">
    <property type="entry name" value="HTH_ARAC_FAMILY_2"/>
    <property type="match status" value="1"/>
</dbReference>
<keyword evidence="1" id="KW-0805">Transcription regulation</keyword>
<evidence type="ECO:0000259" key="4">
    <source>
        <dbReference type="PROSITE" id="PS01124"/>
    </source>
</evidence>
<dbReference type="Gene3D" id="1.10.10.60">
    <property type="entry name" value="Homeodomain-like"/>
    <property type="match status" value="1"/>
</dbReference>
<evidence type="ECO:0000313" key="6">
    <source>
        <dbReference type="Proteomes" id="UP000598467"/>
    </source>
</evidence>
<comment type="caution">
    <text evidence="5">The sequence shown here is derived from an EMBL/GenBank/DDBJ whole genome shotgun (WGS) entry which is preliminary data.</text>
</comment>
<dbReference type="RefSeq" id="WP_190290039.1">
    <property type="nucleotide sequence ID" value="NZ_JABFCZ010000004.1"/>
</dbReference>
<dbReference type="PANTHER" id="PTHR47894">
    <property type="entry name" value="HTH-TYPE TRANSCRIPTIONAL REGULATOR GADX"/>
    <property type="match status" value="1"/>
</dbReference>
<dbReference type="EMBL" id="JABFCZ010000004">
    <property type="protein sequence ID" value="MBD1545357.1"/>
    <property type="molecule type" value="Genomic_DNA"/>
</dbReference>
<organism evidence="5 6">
    <name type="scientific">Roseibium aggregatum</name>
    <dbReference type="NCBI Taxonomy" id="187304"/>
    <lineage>
        <taxon>Bacteria</taxon>
        <taxon>Pseudomonadati</taxon>
        <taxon>Pseudomonadota</taxon>
        <taxon>Alphaproteobacteria</taxon>
        <taxon>Hyphomicrobiales</taxon>
        <taxon>Stappiaceae</taxon>
        <taxon>Roseibium</taxon>
    </lineage>
</organism>
<feature type="domain" description="HTH araC/xylS-type" evidence="4">
    <location>
        <begin position="228"/>
        <end position="331"/>
    </location>
</feature>
<name>A0A926P2I7_9HYPH</name>
<keyword evidence="3" id="KW-0804">Transcription</keyword>
<reference evidence="5" key="1">
    <citation type="submission" date="2020-05" db="EMBL/GenBank/DDBJ databases">
        <title>Identification of trans-AT polyketide cluster in two marine bacteria, producers of a novel glutaramide-containing polyketide sesbanimide D and analogs.</title>
        <authorList>
            <person name="Kacar D."/>
            <person name="Rodriguez P."/>
            <person name="Canedo L."/>
            <person name="Gonzalez E."/>
            <person name="Galan B."/>
            <person name="De La Calle F."/>
            <person name="Garcia J.L."/>
        </authorList>
    </citation>
    <scope>NUCLEOTIDE SEQUENCE</scope>
    <source>
        <strain evidence="5">PHM038</strain>
    </source>
</reference>
<dbReference type="Pfam" id="PF12833">
    <property type="entry name" value="HTH_18"/>
    <property type="match status" value="1"/>
</dbReference>
<proteinExistence type="predicted"/>
<dbReference type="GO" id="GO:0005829">
    <property type="term" value="C:cytosol"/>
    <property type="evidence" value="ECO:0007669"/>
    <property type="project" value="TreeGrafter"/>
</dbReference>
<dbReference type="AlphaFoldDB" id="A0A926P2I7"/>
<dbReference type="GO" id="GO:0000976">
    <property type="term" value="F:transcription cis-regulatory region binding"/>
    <property type="evidence" value="ECO:0007669"/>
    <property type="project" value="TreeGrafter"/>
</dbReference>
<dbReference type="SMART" id="SM00342">
    <property type="entry name" value="HTH_ARAC"/>
    <property type="match status" value="1"/>
</dbReference>
<dbReference type="GO" id="GO:0003700">
    <property type="term" value="F:DNA-binding transcription factor activity"/>
    <property type="evidence" value="ECO:0007669"/>
    <property type="project" value="InterPro"/>
</dbReference>
<dbReference type="SUPFAM" id="SSF46689">
    <property type="entry name" value="Homeodomain-like"/>
    <property type="match status" value="1"/>
</dbReference>
<dbReference type="PRINTS" id="PR00032">
    <property type="entry name" value="HTHARAC"/>
</dbReference>
<protein>
    <submittedName>
        <fullName evidence="5">Helix-turn-helix domain-containing protein</fullName>
    </submittedName>
</protein>
<dbReference type="InterPro" id="IPR020449">
    <property type="entry name" value="Tscrpt_reg_AraC-type_HTH"/>
</dbReference>
<evidence type="ECO:0000313" key="5">
    <source>
        <dbReference type="EMBL" id="MBD1545357.1"/>
    </source>
</evidence>
<dbReference type="InterPro" id="IPR018060">
    <property type="entry name" value="HTH_AraC"/>
</dbReference>
<dbReference type="InterPro" id="IPR009057">
    <property type="entry name" value="Homeodomain-like_sf"/>
</dbReference>
<sequence length="332" mass="36895">MSDGIAFNRAAQLLPFLAQFRQRGGRIDPVLKAAGLEHLDLADSTVLITGNALYLAVEEMAGALNDPYFAARSAEQFVRAGPVFVRESYAVSQTLAEFLPLAVLELGNQITNIRYSLQINADHTVIQGKRAFSPSAPIVQADAAVIGIWVTFLRLVVKEDFKPERLLVSAQNLRGVPPDLIPHSSLMKRKWNGVQVVFPSDWLRRPLDLDWDIPRSLRGEFKDGSPREAVLAYLEKTCREKLSDKAFGLENLAHHLGVHPKSLQRTLAQLGTTFQGIRDKTRYETALKIMATNTPQRTEEIAGALGFSDAASFARAFKRWTGQSPSRYRKGL</sequence>
<accession>A0A926P2I7</accession>
<evidence type="ECO:0000256" key="3">
    <source>
        <dbReference type="ARBA" id="ARBA00023163"/>
    </source>
</evidence>
<keyword evidence="2" id="KW-0238">DNA-binding</keyword>
<evidence type="ECO:0000256" key="2">
    <source>
        <dbReference type="ARBA" id="ARBA00023125"/>
    </source>
</evidence>
<gene>
    <name evidence="5" type="ORF">HK439_03730</name>
</gene>
<evidence type="ECO:0000256" key="1">
    <source>
        <dbReference type="ARBA" id="ARBA00023015"/>
    </source>
</evidence>